<dbReference type="EC" id="2.7.7.7" evidence="15"/>
<comment type="catalytic activity">
    <reaction evidence="14 15">
        <text>DNA(n) + a 2'-deoxyribonucleoside 5'-triphosphate = DNA(n+1) + diphosphate</text>
        <dbReference type="Rhea" id="RHEA:22508"/>
        <dbReference type="Rhea" id="RHEA-COMP:17339"/>
        <dbReference type="Rhea" id="RHEA-COMP:17340"/>
        <dbReference type="ChEBI" id="CHEBI:33019"/>
        <dbReference type="ChEBI" id="CHEBI:61560"/>
        <dbReference type="ChEBI" id="CHEBI:173112"/>
        <dbReference type="EC" id="2.7.7.7"/>
    </reaction>
</comment>
<dbReference type="GO" id="GO:0009432">
    <property type="term" value="P:SOS response"/>
    <property type="evidence" value="ECO:0007669"/>
    <property type="project" value="TreeGrafter"/>
</dbReference>
<evidence type="ECO:0000256" key="14">
    <source>
        <dbReference type="ARBA" id="ARBA00049244"/>
    </source>
</evidence>
<dbReference type="Gene3D" id="3.30.70.270">
    <property type="match status" value="1"/>
</dbReference>
<keyword evidence="8 15" id="KW-0479">Metal-binding</keyword>
<keyword evidence="7 15" id="KW-0235">DNA replication</keyword>
<evidence type="ECO:0000256" key="13">
    <source>
        <dbReference type="ARBA" id="ARBA00023204"/>
    </source>
</evidence>
<protein>
    <recommendedName>
        <fullName evidence="15">DNA polymerase IV</fullName>
        <shortName evidence="15">Pol IV</shortName>
        <ecNumber evidence="15">2.7.7.7</ecNumber>
    </recommendedName>
</protein>
<feature type="active site" evidence="15">
    <location>
        <position position="106"/>
    </location>
</feature>
<gene>
    <name evidence="15 16" type="primary">dinB</name>
    <name evidence="16" type="ORF">EHE19_010985</name>
</gene>
<dbReference type="Proteomes" id="UP000306409">
    <property type="component" value="Chromosome"/>
</dbReference>
<evidence type="ECO:0000256" key="5">
    <source>
        <dbReference type="ARBA" id="ARBA00022679"/>
    </source>
</evidence>
<evidence type="ECO:0000256" key="11">
    <source>
        <dbReference type="ARBA" id="ARBA00022932"/>
    </source>
</evidence>
<dbReference type="GO" id="GO:0000287">
    <property type="term" value="F:magnesium ion binding"/>
    <property type="evidence" value="ECO:0007669"/>
    <property type="project" value="UniProtKB-UniRule"/>
</dbReference>
<comment type="function">
    <text evidence="15">Poorly processive, error-prone DNA polymerase involved in untargeted mutagenesis. Copies undamaged DNA at stalled replication forks, which arise in vivo from mismatched or misaligned primer ends. These misaligned primers can be extended by PolIV. Exhibits no 3'-5' exonuclease (proofreading) activity. May be involved in translesional synthesis, in conjunction with the beta clamp from PolIII.</text>
</comment>
<feature type="binding site" evidence="15">
    <location>
        <position position="105"/>
    </location>
    <ligand>
        <name>Mg(2+)</name>
        <dbReference type="ChEBI" id="CHEBI:18420"/>
    </ligand>
</feature>
<dbReference type="InterPro" id="IPR043502">
    <property type="entry name" value="DNA/RNA_pol_sf"/>
</dbReference>
<dbReference type="InterPro" id="IPR001126">
    <property type="entry name" value="UmuC"/>
</dbReference>
<dbReference type="KEGG" id="rher:EHE19_010985"/>
<evidence type="ECO:0000256" key="1">
    <source>
        <dbReference type="ARBA" id="ARBA00004496"/>
    </source>
</evidence>
<keyword evidence="12 15" id="KW-0238">DNA-binding</keyword>
<dbReference type="InterPro" id="IPR017961">
    <property type="entry name" value="DNA_pol_Y-fam_little_finger"/>
</dbReference>
<dbReference type="Gene3D" id="1.10.150.20">
    <property type="entry name" value="5' to 3' exonuclease, C-terminal subdomain"/>
    <property type="match status" value="1"/>
</dbReference>
<dbReference type="SUPFAM" id="SSF100879">
    <property type="entry name" value="Lesion bypass DNA polymerase (Y-family), little finger domain"/>
    <property type="match status" value="1"/>
</dbReference>
<dbReference type="AlphaFoldDB" id="A0A4U7JI73"/>
<comment type="similarity">
    <text evidence="2 15">Belongs to the DNA polymerase type-Y family.</text>
</comment>
<feature type="site" description="Substrate discrimination" evidence="15">
    <location>
        <position position="14"/>
    </location>
</feature>
<evidence type="ECO:0000256" key="4">
    <source>
        <dbReference type="ARBA" id="ARBA00022490"/>
    </source>
</evidence>
<dbReference type="InterPro" id="IPR036775">
    <property type="entry name" value="DNA_pol_Y-fam_lit_finger_sf"/>
</dbReference>
<feature type="binding site" evidence="15">
    <location>
        <position position="9"/>
    </location>
    <ligand>
        <name>Mg(2+)</name>
        <dbReference type="ChEBI" id="CHEBI:18420"/>
    </ligand>
</feature>
<dbReference type="Gene3D" id="3.40.1170.60">
    <property type="match status" value="1"/>
</dbReference>
<evidence type="ECO:0000313" key="17">
    <source>
        <dbReference type="Proteomes" id="UP000306409"/>
    </source>
</evidence>
<comment type="cofactor">
    <cofactor evidence="15">
        <name>Mg(2+)</name>
        <dbReference type="ChEBI" id="CHEBI:18420"/>
    </cofactor>
    <text evidence="15">Binds 2 magnesium ions per subunit.</text>
</comment>
<comment type="subunit">
    <text evidence="15">Monomer.</text>
</comment>
<dbReference type="GO" id="GO:0006261">
    <property type="term" value="P:DNA-templated DNA replication"/>
    <property type="evidence" value="ECO:0007669"/>
    <property type="project" value="UniProtKB-UniRule"/>
</dbReference>
<dbReference type="GO" id="GO:0003887">
    <property type="term" value="F:DNA-directed DNA polymerase activity"/>
    <property type="evidence" value="ECO:0007669"/>
    <property type="project" value="UniProtKB-UniRule"/>
</dbReference>
<evidence type="ECO:0000256" key="10">
    <source>
        <dbReference type="ARBA" id="ARBA00022842"/>
    </source>
</evidence>
<dbReference type="InterPro" id="IPR043128">
    <property type="entry name" value="Rev_trsase/Diguanyl_cyclase"/>
</dbReference>
<dbReference type="Pfam" id="PF11799">
    <property type="entry name" value="IMS_C"/>
    <property type="match status" value="1"/>
</dbReference>
<dbReference type="Gene3D" id="3.30.1490.100">
    <property type="entry name" value="DNA polymerase, Y-family, little finger domain"/>
    <property type="match status" value="1"/>
</dbReference>
<evidence type="ECO:0000256" key="3">
    <source>
        <dbReference type="ARBA" id="ARBA00022457"/>
    </source>
</evidence>
<keyword evidence="5 15" id="KW-0808">Transferase</keyword>
<keyword evidence="9 15" id="KW-0227">DNA damage</keyword>
<proteinExistence type="inferred from homology"/>
<dbReference type="OrthoDB" id="9808813at2"/>
<dbReference type="GO" id="GO:0003684">
    <property type="term" value="F:damaged DNA binding"/>
    <property type="evidence" value="ECO:0007669"/>
    <property type="project" value="InterPro"/>
</dbReference>
<comment type="subcellular location">
    <subcellularLocation>
        <location evidence="1 15">Cytoplasm</location>
    </subcellularLocation>
</comment>
<evidence type="ECO:0000313" key="16">
    <source>
        <dbReference type="EMBL" id="QNU65455.1"/>
    </source>
</evidence>
<name>A0A4U7JI73_9FIRM</name>
<dbReference type="PANTHER" id="PTHR11076:SF35">
    <property type="entry name" value="DNA REPAIR PROTEIN HOMOLOG YOBH"/>
    <property type="match status" value="1"/>
</dbReference>
<evidence type="ECO:0000256" key="9">
    <source>
        <dbReference type="ARBA" id="ARBA00022763"/>
    </source>
</evidence>
<dbReference type="PANTHER" id="PTHR11076">
    <property type="entry name" value="DNA REPAIR POLYMERASE UMUC / TRANSFERASE FAMILY MEMBER"/>
    <property type="match status" value="1"/>
</dbReference>
<keyword evidence="10 15" id="KW-0460">Magnesium</keyword>
<keyword evidence="3 15" id="KW-0515">Mutator protein</keyword>
<evidence type="ECO:0000256" key="2">
    <source>
        <dbReference type="ARBA" id="ARBA00010945"/>
    </source>
</evidence>
<keyword evidence="4 15" id="KW-0963">Cytoplasm</keyword>
<dbReference type="Pfam" id="PF21999">
    <property type="entry name" value="IMS_HHH_1"/>
    <property type="match status" value="1"/>
</dbReference>
<dbReference type="InterPro" id="IPR050116">
    <property type="entry name" value="DNA_polymerase-Y"/>
</dbReference>
<dbReference type="EMBL" id="CP061336">
    <property type="protein sequence ID" value="QNU65455.1"/>
    <property type="molecule type" value="Genomic_DNA"/>
</dbReference>
<keyword evidence="13 15" id="KW-0234">DNA repair</keyword>
<dbReference type="InterPro" id="IPR053848">
    <property type="entry name" value="IMS_HHH_1"/>
</dbReference>
<accession>A0A4U7JI73</accession>
<evidence type="ECO:0000256" key="7">
    <source>
        <dbReference type="ARBA" id="ARBA00022705"/>
    </source>
</evidence>
<keyword evidence="17" id="KW-1185">Reference proteome</keyword>
<dbReference type="HAMAP" id="MF_01113">
    <property type="entry name" value="DNApol_IV"/>
    <property type="match status" value="1"/>
</dbReference>
<dbReference type="GO" id="GO:0042276">
    <property type="term" value="P:error-prone translesion synthesis"/>
    <property type="evidence" value="ECO:0007669"/>
    <property type="project" value="TreeGrafter"/>
</dbReference>
<dbReference type="InterPro" id="IPR022880">
    <property type="entry name" value="DNApol_IV"/>
</dbReference>
<dbReference type="PROSITE" id="PS50173">
    <property type="entry name" value="UMUC"/>
    <property type="match status" value="1"/>
</dbReference>
<organism evidence="16 17">
    <name type="scientific">Ruminiclostridium herbifermentans</name>
    <dbReference type="NCBI Taxonomy" id="2488810"/>
    <lineage>
        <taxon>Bacteria</taxon>
        <taxon>Bacillati</taxon>
        <taxon>Bacillota</taxon>
        <taxon>Clostridia</taxon>
        <taxon>Eubacteriales</taxon>
        <taxon>Oscillospiraceae</taxon>
        <taxon>Ruminiclostridium</taxon>
    </lineage>
</organism>
<keyword evidence="6 15" id="KW-0548">Nucleotidyltransferase</keyword>
<dbReference type="NCBIfam" id="NF002677">
    <property type="entry name" value="PRK02406.1"/>
    <property type="match status" value="1"/>
</dbReference>
<evidence type="ECO:0000256" key="12">
    <source>
        <dbReference type="ARBA" id="ARBA00023125"/>
    </source>
</evidence>
<dbReference type="RefSeq" id="WP_137695898.1">
    <property type="nucleotide sequence ID" value="NZ_CP061336.1"/>
</dbReference>
<evidence type="ECO:0000256" key="6">
    <source>
        <dbReference type="ARBA" id="ARBA00022695"/>
    </source>
</evidence>
<evidence type="ECO:0000256" key="15">
    <source>
        <dbReference type="HAMAP-Rule" id="MF_01113"/>
    </source>
</evidence>
<dbReference type="CDD" id="cd03586">
    <property type="entry name" value="PolY_Pol_IV_kappa"/>
    <property type="match status" value="1"/>
</dbReference>
<dbReference type="GO" id="GO:0006281">
    <property type="term" value="P:DNA repair"/>
    <property type="evidence" value="ECO:0007669"/>
    <property type="project" value="UniProtKB-UniRule"/>
</dbReference>
<keyword evidence="11 15" id="KW-0239">DNA-directed DNA polymerase</keyword>
<evidence type="ECO:0000256" key="8">
    <source>
        <dbReference type="ARBA" id="ARBA00022723"/>
    </source>
</evidence>
<sequence length="413" mass="46934">MERTILHCDLNNFYASVECLYNPSIRDCPVAVCGSQDLRHGIVLAKNYIAKKYNIITGEAIWQAKQKCPNLVVINPNYSLYLRFSKEARDIYSRYTNNIEAFGIDECWIDVSESTKLYGSGEKIANEIREAIKEELGITASIGVSFNKIFAKLGSDLKKPDAVTVISKENYKEIVWKLPVGELLYVGRSTKKKLNNIGIMTIGDLAAVSPTFLRSLLGKWGDTLWAFSNGMDESEVTAVDFQNTIKGIGNSMTTARDLVNNDDVKFTFYVLAESVAERLRKHNFMGKTVQVYIRDNELGCMERQAKLQNPSCISGEIANKAFDIFKKNWSWHKPIRSLGIRTTDLVTADTYTQLCLFEDQNRRCKQEALEQSIDELRKRFGHYAIQRALFLKDKALNANPVEDNIIHPVSFFR</sequence>
<dbReference type="SUPFAM" id="SSF56672">
    <property type="entry name" value="DNA/RNA polymerases"/>
    <property type="match status" value="1"/>
</dbReference>
<reference evidence="16 17" key="1">
    <citation type="submission" date="2020-09" db="EMBL/GenBank/DDBJ databases">
        <title>Characterization and genome sequencing of Ruminiclostridium sp. nov. MA18.</title>
        <authorList>
            <person name="Rettenmaier R."/>
            <person name="Kowollik M.-L."/>
            <person name="Liebl W."/>
            <person name="Zverlov V."/>
        </authorList>
    </citation>
    <scope>NUCLEOTIDE SEQUENCE [LARGE SCALE GENOMIC DNA]</scope>
    <source>
        <strain evidence="16 17">MA18</strain>
    </source>
</reference>
<dbReference type="Pfam" id="PF00817">
    <property type="entry name" value="IMS"/>
    <property type="match status" value="1"/>
</dbReference>
<dbReference type="GO" id="GO:0005829">
    <property type="term" value="C:cytosol"/>
    <property type="evidence" value="ECO:0007669"/>
    <property type="project" value="TreeGrafter"/>
</dbReference>